<dbReference type="RefSeq" id="WP_123422176.1">
    <property type="nucleotide sequence ID" value="NZ_RJUL01000008.1"/>
</dbReference>
<comment type="caution">
    <text evidence="1">The sequence shown here is derived from an EMBL/GenBank/DDBJ whole genome shotgun (WGS) entry which is preliminary data.</text>
</comment>
<evidence type="ECO:0000313" key="2">
    <source>
        <dbReference type="Proteomes" id="UP000268033"/>
    </source>
</evidence>
<dbReference type="AlphaFoldDB" id="A0A3N1P4J1"/>
<sequence>MRNLLIIFLAVFSVVSYASEINGVKVKQLSINENYGDFIFIKLSQSPERIACSKNGYWDYTLKLSTDADKALYSMLLMAASSGKSINVSGLDQPACNEFNTIESASRIDLNVE</sequence>
<name>A0A3N1P4J1_9GAMM</name>
<dbReference type="Proteomes" id="UP000268033">
    <property type="component" value="Unassembled WGS sequence"/>
</dbReference>
<evidence type="ECO:0000313" key="1">
    <source>
        <dbReference type="EMBL" id="ROQ23373.1"/>
    </source>
</evidence>
<protein>
    <submittedName>
        <fullName evidence="1">Uncharacterized protein</fullName>
    </submittedName>
</protein>
<accession>A0A3N1P4J1</accession>
<dbReference type="EMBL" id="RJUL01000008">
    <property type="protein sequence ID" value="ROQ23373.1"/>
    <property type="molecule type" value="Genomic_DNA"/>
</dbReference>
<proteinExistence type="predicted"/>
<organism evidence="1 2">
    <name type="scientific">Gallaecimonas pentaromativorans</name>
    <dbReference type="NCBI Taxonomy" id="584787"/>
    <lineage>
        <taxon>Bacteria</taxon>
        <taxon>Pseudomonadati</taxon>
        <taxon>Pseudomonadota</taxon>
        <taxon>Gammaproteobacteria</taxon>
        <taxon>Enterobacterales</taxon>
        <taxon>Gallaecimonadaceae</taxon>
        <taxon>Gallaecimonas</taxon>
    </lineage>
</organism>
<keyword evidence="2" id="KW-1185">Reference proteome</keyword>
<reference evidence="1 2" key="1">
    <citation type="submission" date="2018-11" db="EMBL/GenBank/DDBJ databases">
        <title>Genomic Encyclopedia of Type Strains, Phase IV (KMG-IV): sequencing the most valuable type-strain genomes for metagenomic binning, comparative biology and taxonomic classification.</title>
        <authorList>
            <person name="Goeker M."/>
        </authorList>
    </citation>
    <scope>NUCLEOTIDE SEQUENCE [LARGE SCALE GENOMIC DNA]</scope>
    <source>
        <strain evidence="1 2">DSM 21945</strain>
    </source>
</reference>
<gene>
    <name evidence="1" type="ORF">EDC28_108111</name>
</gene>